<dbReference type="Proteomes" id="UP000001027">
    <property type="component" value="Chromosome"/>
</dbReference>
<protein>
    <recommendedName>
        <fullName evidence="1">Helix-turn-helix domain-containing protein</fullName>
    </recommendedName>
</protein>
<sequence length="80" mass="9172">MELLAMTTLSDSPVSLNPADRLKTPEAAAFLGLEPITLRCWRCAKTGPAYYRNGKRILYEVRDLQKWLEARRVTHEEVPL</sequence>
<dbReference type="InterPro" id="IPR041657">
    <property type="entry name" value="HTH_17"/>
</dbReference>
<dbReference type="KEGG" id="bbr:BB4139"/>
<evidence type="ECO:0000313" key="2">
    <source>
        <dbReference type="EMBL" id="CAE34502.1"/>
    </source>
</evidence>
<dbReference type="InterPro" id="IPR009061">
    <property type="entry name" value="DNA-bd_dom_put_sf"/>
</dbReference>
<organism evidence="2 3">
    <name type="scientific">Bordetella bronchiseptica (strain ATCC BAA-588 / NCTC 13252 / RB50)</name>
    <name type="common">Alcaligenes bronchisepticus</name>
    <dbReference type="NCBI Taxonomy" id="257310"/>
    <lineage>
        <taxon>Bacteria</taxon>
        <taxon>Pseudomonadati</taxon>
        <taxon>Pseudomonadota</taxon>
        <taxon>Betaproteobacteria</taxon>
        <taxon>Burkholderiales</taxon>
        <taxon>Alcaligenaceae</taxon>
        <taxon>Bordetella</taxon>
    </lineage>
</organism>
<reference evidence="2 3" key="1">
    <citation type="journal article" date="2003" name="Nat. Genet.">
        <title>Comparative analysis of the genome sequences of Bordetella pertussis, Bordetella parapertussis and Bordetella bronchiseptica.</title>
        <authorList>
            <person name="Parkhill J."/>
            <person name="Sebaihia M."/>
            <person name="Preston A."/>
            <person name="Murphy L.D."/>
            <person name="Thomson N.R."/>
            <person name="Harris D.E."/>
            <person name="Holden M.T.G."/>
            <person name="Churcher C.M."/>
            <person name="Bentley S.D."/>
            <person name="Mungall K.L."/>
            <person name="Cerdeno-Tarraga A.-M."/>
            <person name="Temple L."/>
            <person name="James K.D."/>
            <person name="Harris B."/>
            <person name="Quail M.A."/>
            <person name="Achtman M."/>
            <person name="Atkin R."/>
            <person name="Baker S."/>
            <person name="Basham D."/>
            <person name="Bason N."/>
            <person name="Cherevach I."/>
            <person name="Chillingworth T."/>
            <person name="Collins M."/>
            <person name="Cronin A."/>
            <person name="Davis P."/>
            <person name="Doggett J."/>
            <person name="Feltwell T."/>
            <person name="Goble A."/>
            <person name="Hamlin N."/>
            <person name="Hauser H."/>
            <person name="Holroyd S."/>
            <person name="Jagels K."/>
            <person name="Leather S."/>
            <person name="Moule S."/>
            <person name="Norberczak H."/>
            <person name="O'Neil S."/>
            <person name="Ormond D."/>
            <person name="Price C."/>
            <person name="Rabbinowitsch E."/>
            <person name="Rutter S."/>
            <person name="Sanders M."/>
            <person name="Saunders D."/>
            <person name="Seeger K."/>
            <person name="Sharp S."/>
            <person name="Simmonds M."/>
            <person name="Skelton J."/>
            <person name="Squares R."/>
            <person name="Squares S."/>
            <person name="Stevens K."/>
            <person name="Unwin L."/>
            <person name="Whitehead S."/>
            <person name="Barrell B.G."/>
            <person name="Maskell D.J."/>
        </authorList>
    </citation>
    <scope>NUCLEOTIDE SEQUENCE [LARGE SCALE GENOMIC DNA]</scope>
    <source>
        <strain evidence="2 3">ATCC BAA-588 / NCTC 13252 / RB50</strain>
    </source>
</reference>
<feature type="domain" description="Helix-turn-helix" evidence="1">
    <location>
        <begin position="22"/>
        <end position="72"/>
    </location>
</feature>
<evidence type="ECO:0000313" key="3">
    <source>
        <dbReference type="Proteomes" id="UP000001027"/>
    </source>
</evidence>
<dbReference type="HOGENOM" id="CLU_2582721_0_0_4"/>
<dbReference type="EMBL" id="BX640449">
    <property type="protein sequence ID" value="CAE34502.1"/>
    <property type="molecule type" value="Genomic_DNA"/>
</dbReference>
<dbReference type="AlphaFoldDB" id="A0A0H3LYR5"/>
<proteinExistence type="predicted"/>
<accession>A0A0H3LYR5</accession>
<dbReference type="Pfam" id="PF12728">
    <property type="entry name" value="HTH_17"/>
    <property type="match status" value="1"/>
</dbReference>
<name>A0A0H3LYR5_BORBR</name>
<dbReference type="SUPFAM" id="SSF46955">
    <property type="entry name" value="Putative DNA-binding domain"/>
    <property type="match status" value="1"/>
</dbReference>
<gene>
    <name evidence="2" type="ordered locus">BB4139</name>
</gene>
<evidence type="ECO:0000259" key="1">
    <source>
        <dbReference type="Pfam" id="PF12728"/>
    </source>
</evidence>